<reference evidence="1 2" key="1">
    <citation type="journal article" date="2013" name="Pathog. Dis.">
        <title>Genome sequences of 65 Helicobacter pylori strains isolated from asymptomatic individuals and patients with gastric cancer, peptic ulcer disease, or gastritis.</title>
        <authorList>
            <person name="Blanchard T.G."/>
            <person name="Czinn S.J."/>
            <person name="Correa P."/>
            <person name="Nakazawa T."/>
            <person name="Keelan M."/>
            <person name="Morningstar L."/>
            <person name="Santana-Cruz I."/>
            <person name="Maroo A."/>
            <person name="McCracken C."/>
            <person name="Shefchek K."/>
            <person name="Daugherty S."/>
            <person name="Song Y."/>
            <person name="Fraser C.M."/>
            <person name="Fricke W.F."/>
        </authorList>
    </citation>
    <scope>NUCLEOTIDE SEQUENCE [LARGE SCALE GENOMIC DNA]</scope>
    <source>
        <strain evidence="1 2">Hp H-34</strain>
    </source>
</reference>
<organism evidence="1 2">
    <name type="scientific">Helicobacter pylori Hp H-34</name>
    <dbReference type="NCBI Taxonomy" id="992069"/>
    <lineage>
        <taxon>Bacteria</taxon>
        <taxon>Pseudomonadati</taxon>
        <taxon>Campylobacterota</taxon>
        <taxon>Epsilonproteobacteria</taxon>
        <taxon>Campylobacterales</taxon>
        <taxon>Helicobacteraceae</taxon>
        <taxon>Helicobacter</taxon>
    </lineage>
</organism>
<accession>J0PC12</accession>
<dbReference type="RefSeq" id="WP_001007667.1">
    <property type="nucleotide sequence ID" value="NZ_AKPH01000005.1"/>
</dbReference>
<evidence type="ECO:0000313" key="2">
    <source>
        <dbReference type="Proteomes" id="UP000004741"/>
    </source>
</evidence>
<proteinExistence type="predicted"/>
<dbReference type="AlphaFoldDB" id="J0PC12"/>
<dbReference type="PATRIC" id="fig|992069.3.peg.1095"/>
<dbReference type="EMBL" id="AKPH01000005">
    <property type="protein sequence ID" value="EJB96085.1"/>
    <property type="molecule type" value="Genomic_DNA"/>
</dbReference>
<protein>
    <submittedName>
        <fullName evidence="1">Uncharacterized protein</fullName>
    </submittedName>
</protein>
<gene>
    <name evidence="1" type="ORF">HPHPH34_1128</name>
</gene>
<comment type="caution">
    <text evidence="1">The sequence shown here is derived from an EMBL/GenBank/DDBJ whole genome shotgun (WGS) entry which is preliminary data.</text>
</comment>
<dbReference type="Proteomes" id="UP000004741">
    <property type="component" value="Unassembled WGS sequence"/>
</dbReference>
<name>J0PC12_HELPX</name>
<evidence type="ECO:0000313" key="1">
    <source>
        <dbReference type="EMBL" id="EJB96085.1"/>
    </source>
</evidence>
<sequence>MAIRFGVIFIVDFLRAINDKNKQLRSILECKKKCNSINFYELYSSIHNTPKVFEGVNPFEMLGVLNSNITEITAFVVFTDESDAIFNLKNYLLVLSKNFNSRNIWYCENFVRNKEGTYNIEIELVSNGNDFGEVLDIVKDTSNKDIFNHNDLPHDLPQFLTNLMNKQIEFDFHKRINNDGLPFGIIFIVGNSDNPINDNKTEKLKSCFCSDKNSRFFYFPIITEDYLILDNLKSCFVFQCEPNKNDRPFNLKQYLLGLKANLGFEPTGIFYCENANTHKIELISNGSDFKGVLLEFSQITSLSPNELPQFLANFKNSKIPNEKISFNFTSNKNSSISPYAAFNRKVRDTFDCYCWHGYSKIPQEKRIAKIQEQVNEEIKLDPSFCNHRVSSEQNRKINEIAEGLKSGKIIGEKIIANAFDLNAGYCFITPDDLKKLKERLFIQQDIINAINQRKGVVLDHAQINDIQYNLLDNAFYFIFDIDNSPQLAIKVFRKYLENDELPNTKKNIFNILIRNIHACIDDESSFFLKDNKTINDLNLEDLLGQLKTQAFPLSDTITNAINEKEEGVVLDYALINDIKYNLLDNTFHFIFDVGNPLLKESSQLIVEVPREELDLENVDKLVECIMRSPYISYSSYLRGRVIPESSLVYHIIAEGSYIIDLHLIDD</sequence>